<evidence type="ECO:0000256" key="1">
    <source>
        <dbReference type="ARBA" id="ARBA00022801"/>
    </source>
</evidence>
<evidence type="ECO:0000256" key="2">
    <source>
        <dbReference type="PIRSR" id="PIRSR605754-1"/>
    </source>
</evidence>
<name>A0A0A0IJE4_CLOBO</name>
<evidence type="ECO:0000256" key="3">
    <source>
        <dbReference type="SAM" id="MobiDB-lite"/>
    </source>
</evidence>
<keyword evidence="4" id="KW-1133">Transmembrane helix</keyword>
<dbReference type="AlphaFoldDB" id="A0A0A0IJE4"/>
<dbReference type="InterPro" id="IPR005754">
    <property type="entry name" value="Sortase"/>
</dbReference>
<feature type="active site" description="Acyl-thioester intermediate" evidence="2">
    <location>
        <position position="186"/>
    </location>
</feature>
<dbReference type="InterPro" id="IPR042000">
    <property type="entry name" value="Sortase_D_2"/>
</dbReference>
<evidence type="ECO:0000313" key="6">
    <source>
        <dbReference type="Proteomes" id="UP000030014"/>
    </source>
</evidence>
<feature type="active site" description="Proton donor/acceptor" evidence="2">
    <location>
        <position position="124"/>
    </location>
</feature>
<dbReference type="CDD" id="cd06166">
    <property type="entry name" value="Sortase_D_2"/>
    <property type="match status" value="1"/>
</dbReference>
<feature type="region of interest" description="Disordered" evidence="3">
    <location>
        <begin position="47"/>
        <end position="68"/>
    </location>
</feature>
<dbReference type="InterPro" id="IPR023365">
    <property type="entry name" value="Sortase_dom-sf"/>
</dbReference>
<dbReference type="EMBL" id="JDRY01000017">
    <property type="protein sequence ID" value="KGN00689.1"/>
    <property type="molecule type" value="Genomic_DNA"/>
</dbReference>
<dbReference type="NCBIfam" id="TIGR01076">
    <property type="entry name" value="sortase_fam"/>
    <property type="match status" value="1"/>
</dbReference>
<proteinExistence type="predicted"/>
<sequence length="204" mass="23457">MKKKIIPILLIVIGLILIFTGIGLKIYSKNREAKLIKKFSEEIQLQKESNKSDNKENKKDDNEKENKKQNVHIGKELALIEIPSIDLQSVIVEGMEKEQLRYYLCHFQSTAMPGENGNFSIAGHSSFIYNEILNHLYEVNVGDVIKLKTKKGEFNYVINKKFIVEPNEVEVLDQNKDKKTMTIVTCSNRGKKRLIVTAQMNDKM</sequence>
<dbReference type="GO" id="GO:0016787">
    <property type="term" value="F:hydrolase activity"/>
    <property type="evidence" value="ECO:0007669"/>
    <property type="project" value="UniProtKB-KW"/>
</dbReference>
<organism evidence="5 6">
    <name type="scientific">Clostridium botulinum C/D str. DC5</name>
    <dbReference type="NCBI Taxonomy" id="1443128"/>
    <lineage>
        <taxon>Bacteria</taxon>
        <taxon>Bacillati</taxon>
        <taxon>Bacillota</taxon>
        <taxon>Clostridia</taxon>
        <taxon>Eubacteriales</taxon>
        <taxon>Clostridiaceae</taxon>
        <taxon>Clostridium</taxon>
    </lineage>
</organism>
<dbReference type="Pfam" id="PF04203">
    <property type="entry name" value="Sortase"/>
    <property type="match status" value="1"/>
</dbReference>
<accession>A0A0A0IJE4</accession>
<gene>
    <name evidence="5" type="ORF">Z955_02830</name>
</gene>
<feature type="transmembrane region" description="Helical" evidence="4">
    <location>
        <begin position="6"/>
        <end position="27"/>
    </location>
</feature>
<dbReference type="Gene3D" id="2.40.260.10">
    <property type="entry name" value="Sortase"/>
    <property type="match status" value="1"/>
</dbReference>
<keyword evidence="4" id="KW-0472">Membrane</keyword>
<dbReference type="SUPFAM" id="SSF63817">
    <property type="entry name" value="Sortase"/>
    <property type="match status" value="1"/>
</dbReference>
<keyword evidence="4" id="KW-0812">Transmembrane</keyword>
<dbReference type="Proteomes" id="UP000030014">
    <property type="component" value="Unassembled WGS sequence"/>
</dbReference>
<protein>
    <submittedName>
        <fullName evidence="5">Sortase</fullName>
    </submittedName>
</protein>
<evidence type="ECO:0000313" key="5">
    <source>
        <dbReference type="EMBL" id="KGN00689.1"/>
    </source>
</evidence>
<dbReference type="RefSeq" id="WP_039259129.1">
    <property type="nucleotide sequence ID" value="NZ_JDRY01000017.1"/>
</dbReference>
<evidence type="ECO:0000256" key="4">
    <source>
        <dbReference type="SAM" id="Phobius"/>
    </source>
</evidence>
<reference evidence="5 6" key="1">
    <citation type="submission" date="2014-01" db="EMBL/GenBank/DDBJ databases">
        <title>Plasmidome dynamics in the species complex Clostridium novyi sensu lato converts strains of independent lineages into distinctly different pathogens.</title>
        <authorList>
            <person name="Skarin H."/>
            <person name="Segerman B."/>
        </authorList>
    </citation>
    <scope>NUCLEOTIDE SEQUENCE [LARGE SCALE GENOMIC DNA]</scope>
    <source>
        <strain evidence="5 6">DC5</strain>
    </source>
</reference>
<comment type="caution">
    <text evidence="5">The sequence shown here is derived from an EMBL/GenBank/DDBJ whole genome shotgun (WGS) entry which is preliminary data.</text>
</comment>
<keyword evidence="1" id="KW-0378">Hydrolase</keyword>